<evidence type="ECO:0000259" key="4">
    <source>
        <dbReference type="PROSITE" id="PS51349"/>
    </source>
</evidence>
<evidence type="ECO:0000313" key="6">
    <source>
        <dbReference type="Proteomes" id="UP001215097"/>
    </source>
</evidence>
<comment type="cofactor">
    <cofactor evidence="1">
        <name>FMN</name>
        <dbReference type="ChEBI" id="CHEBI:58210"/>
    </cofactor>
</comment>
<dbReference type="InterPro" id="IPR008259">
    <property type="entry name" value="FMN_hydac_DH_AS"/>
</dbReference>
<organism evidence="5 6">
    <name type="scientific">Microbacterium luteolum</name>
    <name type="common">Aureobacterium luteolum</name>
    <dbReference type="NCBI Taxonomy" id="69367"/>
    <lineage>
        <taxon>Bacteria</taxon>
        <taxon>Bacillati</taxon>
        <taxon>Actinomycetota</taxon>
        <taxon>Actinomycetes</taxon>
        <taxon>Micrococcales</taxon>
        <taxon>Microbacteriaceae</taxon>
        <taxon>Microbacterium</taxon>
    </lineage>
</organism>
<dbReference type="InterPro" id="IPR012133">
    <property type="entry name" value="Alpha-hydoxy_acid_DH_FMN"/>
</dbReference>
<accession>A0ABY7XIE5</accession>
<feature type="domain" description="FMN hydroxy acid dehydrogenase" evidence="4">
    <location>
        <begin position="33"/>
        <end position="441"/>
    </location>
</feature>
<dbReference type="InterPro" id="IPR013785">
    <property type="entry name" value="Aldolase_TIM"/>
</dbReference>
<dbReference type="Gene3D" id="3.20.20.70">
    <property type="entry name" value="Aldolase class I"/>
    <property type="match status" value="1"/>
</dbReference>
<dbReference type="Pfam" id="PF01070">
    <property type="entry name" value="FMN_dh"/>
    <property type="match status" value="1"/>
</dbReference>
<dbReference type="PIRSF" id="PIRSF000138">
    <property type="entry name" value="Al-hdrx_acd_dh"/>
    <property type="match status" value="1"/>
</dbReference>
<dbReference type="InterPro" id="IPR000262">
    <property type="entry name" value="FMN-dep_DH"/>
</dbReference>
<dbReference type="Proteomes" id="UP001215097">
    <property type="component" value="Chromosome"/>
</dbReference>
<evidence type="ECO:0000256" key="2">
    <source>
        <dbReference type="ARBA" id="ARBA00023002"/>
    </source>
</evidence>
<dbReference type="PROSITE" id="PS51349">
    <property type="entry name" value="FMN_HYDROXY_ACID_DH_2"/>
    <property type="match status" value="1"/>
</dbReference>
<keyword evidence="6" id="KW-1185">Reference proteome</keyword>
<reference evidence="5 6" key="1">
    <citation type="submission" date="2021-06" db="EMBL/GenBank/DDBJ databases">
        <title>Genome-based taxonomic framework of Microbacterium strains isolated from marine environment, the description of four new species and reclassification of four preexisting species.</title>
        <authorList>
            <person name="Lee S.D."/>
            <person name="Kim S.-M."/>
            <person name="Byeon Y.-S."/>
            <person name="Yang H.L."/>
            <person name="Kim I.S."/>
        </authorList>
    </citation>
    <scope>NUCLEOTIDE SEQUENCE [LARGE SCALE GENOMIC DNA]</scope>
    <source>
        <strain evidence="5 6">KACC 14465</strain>
    </source>
</reference>
<evidence type="ECO:0000256" key="3">
    <source>
        <dbReference type="ARBA" id="ARBA00024042"/>
    </source>
</evidence>
<dbReference type="PANTHER" id="PTHR10578">
    <property type="entry name" value="S -2-HYDROXY-ACID OXIDASE-RELATED"/>
    <property type="match status" value="1"/>
</dbReference>
<dbReference type="RefSeq" id="WP_282215730.1">
    <property type="nucleotide sequence ID" value="NZ_BAAAUN010000001.1"/>
</dbReference>
<dbReference type="PROSITE" id="PS00557">
    <property type="entry name" value="FMN_HYDROXY_ACID_DH_1"/>
    <property type="match status" value="1"/>
</dbReference>
<dbReference type="PANTHER" id="PTHR10578:SF143">
    <property type="entry name" value="FMN-DEPENDENT ALPHA-HYDROXY ACID DEHYDROGENASE PB1A11.03"/>
    <property type="match status" value="1"/>
</dbReference>
<evidence type="ECO:0000256" key="1">
    <source>
        <dbReference type="ARBA" id="ARBA00001917"/>
    </source>
</evidence>
<name>A0ABY7XIE5_MICLT</name>
<protein>
    <submittedName>
        <fullName evidence="5">Alpha-hydroxy-acid oxidizing protein</fullName>
    </submittedName>
</protein>
<keyword evidence="2" id="KW-0560">Oxidoreductase</keyword>
<sequence length="441" mass="46485">MVTSSVAPDDPAAGRGISRRTQSDIYRAGISGTKPAVPVASAALESEARKELSAEAFAYIAGGAGAERTMAANRAAFGRWQVWPRPLRDVSERDLGVDFLGRRRPTPLLLAPLGVMEMAHADADLAVARAAASVGIPYTLSNQASFPMEQVADAAPQGSRLFQLYWSASDDLNRSLLARAEASGCEAIVVTLDTHLLGWRTRDLDLAYLPFTRGMGIAQYTSDPVFQQLVRERASVPKADAAAVKVTPKAVAAALTIARKGAPLTGGGSLRDNLRSPLPRAAVETFLDVFSTPAVTWDDLAKAREWTSLPIILKGIVHPDDAQSALDAGMDGIWISNHGGRQIDQSVPTLAVLPEIAERVAGRVPIVFDSGVRGGADAAIALALGATVVALGRPYAYGLGIAGETGVREVVRNVLAELDITLGLAGLTSVSQLDRDALREV</sequence>
<comment type="similarity">
    <text evidence="3">Belongs to the FMN-dependent alpha-hydroxy acid dehydrogenase family.</text>
</comment>
<dbReference type="SUPFAM" id="SSF51395">
    <property type="entry name" value="FMN-linked oxidoreductases"/>
    <property type="match status" value="1"/>
</dbReference>
<evidence type="ECO:0000313" key="5">
    <source>
        <dbReference type="EMBL" id="WDM41879.1"/>
    </source>
</evidence>
<proteinExistence type="inferred from homology"/>
<dbReference type="InterPro" id="IPR037396">
    <property type="entry name" value="FMN_HAD"/>
</dbReference>
<dbReference type="EMBL" id="CP078075">
    <property type="protein sequence ID" value="WDM41879.1"/>
    <property type="molecule type" value="Genomic_DNA"/>
</dbReference>
<gene>
    <name evidence="5" type="ORF">KV395_00735</name>
</gene>